<comment type="caution">
    <text evidence="8">The sequence shown here is derived from an EMBL/GenBank/DDBJ whole genome shotgun (WGS) entry which is preliminary data.</text>
</comment>
<accession>A0A0J7JD49</accession>
<dbReference type="GO" id="GO:0005886">
    <property type="term" value="C:plasma membrane"/>
    <property type="evidence" value="ECO:0007669"/>
    <property type="project" value="UniProtKB-SubCell"/>
</dbReference>
<dbReference type="Pfam" id="PF01899">
    <property type="entry name" value="MNHE"/>
    <property type="match status" value="1"/>
</dbReference>
<dbReference type="GO" id="GO:0008324">
    <property type="term" value="F:monoatomic cation transmembrane transporter activity"/>
    <property type="evidence" value="ECO:0007669"/>
    <property type="project" value="InterPro"/>
</dbReference>
<dbReference type="PANTHER" id="PTHR34584:SF1">
    <property type="entry name" value="NA(+)_H(+) ANTIPORTER SUBUNIT E1"/>
    <property type="match status" value="1"/>
</dbReference>
<name>A0A0J7JD49_9GAMM</name>
<evidence type="ECO:0000256" key="4">
    <source>
        <dbReference type="ARBA" id="ARBA00022692"/>
    </source>
</evidence>
<dbReference type="PATRIC" id="fig|1658765.3.peg.1999"/>
<keyword evidence="4 7" id="KW-0812">Transmembrane</keyword>
<evidence type="ECO:0000313" key="9">
    <source>
        <dbReference type="Proteomes" id="UP000036102"/>
    </source>
</evidence>
<feature type="transmembrane region" description="Helical" evidence="7">
    <location>
        <begin position="12"/>
        <end position="42"/>
    </location>
</feature>
<evidence type="ECO:0000256" key="5">
    <source>
        <dbReference type="ARBA" id="ARBA00022989"/>
    </source>
</evidence>
<dbReference type="RefSeq" id="WP_048495849.1">
    <property type="nucleotide sequence ID" value="NZ_LFBU01000001.1"/>
</dbReference>
<gene>
    <name evidence="8" type="ORF">Msub_11998</name>
</gene>
<keyword evidence="3" id="KW-1003">Cell membrane</keyword>
<dbReference type="PANTHER" id="PTHR34584">
    <property type="entry name" value="NA(+)/H(+) ANTIPORTER SUBUNIT E1"/>
    <property type="match status" value="1"/>
</dbReference>
<dbReference type="InterPro" id="IPR002758">
    <property type="entry name" value="Cation_antiport_E"/>
</dbReference>
<dbReference type="NCBIfam" id="NF006518">
    <property type="entry name" value="PRK08965.1-2"/>
    <property type="match status" value="1"/>
</dbReference>
<organism evidence="8 9">
    <name type="scientific">Marinobacter subterrani</name>
    <dbReference type="NCBI Taxonomy" id="1658765"/>
    <lineage>
        <taxon>Bacteria</taxon>
        <taxon>Pseudomonadati</taxon>
        <taxon>Pseudomonadota</taxon>
        <taxon>Gammaproteobacteria</taxon>
        <taxon>Pseudomonadales</taxon>
        <taxon>Marinobacteraceae</taxon>
        <taxon>Marinobacter</taxon>
    </lineage>
</organism>
<comment type="similarity">
    <text evidence="2">Belongs to the CPA3 antiporters (TC 2.A.63) subunit E family.</text>
</comment>
<comment type="subcellular location">
    <subcellularLocation>
        <location evidence="1">Cell membrane</location>
        <topology evidence="1">Multi-pass membrane protein</topology>
    </subcellularLocation>
</comment>
<protein>
    <submittedName>
        <fullName evidence="8">Multisubunit potassium/proton antiporter, PhaE subunit</fullName>
    </submittedName>
</protein>
<dbReference type="STRING" id="1658765.Msub_11998"/>
<keyword evidence="9" id="KW-1185">Reference proteome</keyword>
<reference evidence="8 9" key="1">
    <citation type="submission" date="2015-06" db="EMBL/GenBank/DDBJ databases">
        <title>Marinobacter subterrani, a genetically tractable neutrophilic iron-oxidizing strain isolated from the Soudan Iron Mine.</title>
        <authorList>
            <person name="Bonis B.M."/>
            <person name="Gralnick J.A."/>
        </authorList>
    </citation>
    <scope>NUCLEOTIDE SEQUENCE [LARGE SCALE GENOMIC DNA]</scope>
    <source>
        <strain evidence="8 9">JG233</strain>
    </source>
</reference>
<evidence type="ECO:0000256" key="3">
    <source>
        <dbReference type="ARBA" id="ARBA00022475"/>
    </source>
</evidence>
<evidence type="ECO:0000256" key="7">
    <source>
        <dbReference type="SAM" id="Phobius"/>
    </source>
</evidence>
<dbReference type="OrthoDB" id="9807187at2"/>
<keyword evidence="6 7" id="KW-0472">Membrane</keyword>
<dbReference type="PIRSF" id="PIRSF019239">
    <property type="entry name" value="MrpE"/>
    <property type="match status" value="1"/>
</dbReference>
<evidence type="ECO:0000313" key="8">
    <source>
        <dbReference type="EMBL" id="KMQ75789.1"/>
    </source>
</evidence>
<dbReference type="EMBL" id="LFBU01000001">
    <property type="protein sequence ID" value="KMQ75789.1"/>
    <property type="molecule type" value="Genomic_DNA"/>
</dbReference>
<proteinExistence type="inferred from homology"/>
<sequence length="162" mass="18096">MLDRLTFPQPWLSVLLFTTWQFLSNGVSGASVVMGLVLAWLIPQITSGFWPERPVFVKAWRVPAYLLRLVQDIIVASFSVARLILSPRPPRPVFVAYPLSLEHPLAITILASTISLTPGTVSADVSDDQKTLLVHTLDADSAQEVIDAIHNRYEKPLMEMFQ</sequence>
<evidence type="ECO:0000256" key="1">
    <source>
        <dbReference type="ARBA" id="ARBA00004651"/>
    </source>
</evidence>
<dbReference type="Proteomes" id="UP000036102">
    <property type="component" value="Unassembled WGS sequence"/>
</dbReference>
<keyword evidence="5 7" id="KW-1133">Transmembrane helix</keyword>
<dbReference type="AlphaFoldDB" id="A0A0J7JD49"/>
<evidence type="ECO:0000256" key="2">
    <source>
        <dbReference type="ARBA" id="ARBA00006228"/>
    </source>
</evidence>
<evidence type="ECO:0000256" key="6">
    <source>
        <dbReference type="ARBA" id="ARBA00023136"/>
    </source>
</evidence>